<organism evidence="4 5">
    <name type="scientific">Alishewanella tabrizica</name>
    <dbReference type="NCBI Taxonomy" id="671278"/>
    <lineage>
        <taxon>Bacteria</taxon>
        <taxon>Pseudomonadati</taxon>
        <taxon>Pseudomonadota</taxon>
        <taxon>Gammaproteobacteria</taxon>
        <taxon>Alteromonadales</taxon>
        <taxon>Alteromonadaceae</taxon>
        <taxon>Alishewanella</taxon>
    </lineage>
</organism>
<keyword evidence="5" id="KW-1185">Reference proteome</keyword>
<comment type="caution">
    <text evidence="4">The sequence shown here is derived from an EMBL/GenBank/DDBJ whole genome shotgun (WGS) entry which is preliminary data.</text>
</comment>
<accession>A0ABQ2WNX1</accession>
<dbReference type="RefSeq" id="WP_189483120.1">
    <property type="nucleotide sequence ID" value="NZ_BMYR01000008.1"/>
</dbReference>
<dbReference type="InterPro" id="IPR027385">
    <property type="entry name" value="Beta-barrel_OMP"/>
</dbReference>
<evidence type="ECO:0000256" key="1">
    <source>
        <dbReference type="ARBA" id="ARBA00022729"/>
    </source>
</evidence>
<keyword evidence="1 2" id="KW-0732">Signal</keyword>
<proteinExistence type="predicted"/>
<feature type="signal peptide" evidence="2">
    <location>
        <begin position="1"/>
        <end position="21"/>
    </location>
</feature>
<dbReference type="SUPFAM" id="SSF56925">
    <property type="entry name" value="OMPA-like"/>
    <property type="match status" value="1"/>
</dbReference>
<evidence type="ECO:0000313" key="5">
    <source>
        <dbReference type="Proteomes" id="UP000634667"/>
    </source>
</evidence>
<gene>
    <name evidence="4" type="ORF">GCM10008111_20400</name>
</gene>
<dbReference type="InterPro" id="IPR011250">
    <property type="entry name" value="OMP/PagP_B-barrel"/>
</dbReference>
<dbReference type="Gene3D" id="2.40.160.20">
    <property type="match status" value="1"/>
</dbReference>
<name>A0ABQ2WNX1_9ALTE</name>
<evidence type="ECO:0000259" key="3">
    <source>
        <dbReference type="Pfam" id="PF13505"/>
    </source>
</evidence>
<dbReference type="Proteomes" id="UP000634667">
    <property type="component" value="Unassembled WGS sequence"/>
</dbReference>
<evidence type="ECO:0000313" key="4">
    <source>
        <dbReference type="EMBL" id="GGW64438.1"/>
    </source>
</evidence>
<protein>
    <recommendedName>
        <fullName evidence="3">Outer membrane protein beta-barrel domain-containing protein</fullName>
    </recommendedName>
</protein>
<reference evidence="5" key="1">
    <citation type="journal article" date="2019" name="Int. J. Syst. Evol. Microbiol.">
        <title>The Global Catalogue of Microorganisms (GCM) 10K type strain sequencing project: providing services to taxonomists for standard genome sequencing and annotation.</title>
        <authorList>
            <consortium name="The Broad Institute Genomics Platform"/>
            <consortium name="The Broad Institute Genome Sequencing Center for Infectious Disease"/>
            <person name="Wu L."/>
            <person name="Ma J."/>
        </authorList>
    </citation>
    <scope>NUCLEOTIDE SEQUENCE [LARGE SCALE GENOMIC DNA]</scope>
    <source>
        <strain evidence="5">KCTC 23723</strain>
    </source>
</reference>
<evidence type="ECO:0000256" key="2">
    <source>
        <dbReference type="SAM" id="SignalP"/>
    </source>
</evidence>
<feature type="chain" id="PRO_5046849557" description="Outer membrane protein beta-barrel domain-containing protein" evidence="2">
    <location>
        <begin position="22"/>
        <end position="193"/>
    </location>
</feature>
<feature type="domain" description="Outer membrane protein beta-barrel" evidence="3">
    <location>
        <begin position="7"/>
        <end position="193"/>
    </location>
</feature>
<sequence length="193" mass="20665">MLKLVATMAAFTALSANTVLAQTPDSGLYLGAHYGQQKVDLESDLGSANAKFGLVGVNLGYQLSPFLGLEARYAQGVEDEDLFSGSDAARFELDRHMALVAKGTFHLGQTVSVFGTAGYGETRYALAYEVLGADGRETTTEKGVQFGAGVALNLTNSLSVVAEYTRLPKLEEEDEGLFKSDVSLMTLGLQYRF</sequence>
<dbReference type="EMBL" id="BMYR01000008">
    <property type="protein sequence ID" value="GGW64438.1"/>
    <property type="molecule type" value="Genomic_DNA"/>
</dbReference>
<dbReference type="Pfam" id="PF13505">
    <property type="entry name" value="OMP_b-brl"/>
    <property type="match status" value="1"/>
</dbReference>